<dbReference type="SUPFAM" id="SSF52540">
    <property type="entry name" value="P-loop containing nucleoside triphosphate hydrolases"/>
    <property type="match status" value="1"/>
</dbReference>
<organism evidence="3 4">
    <name type="scientific">Neptuniibacter pectenicola</name>
    <dbReference type="NCBI Taxonomy" id="1806669"/>
    <lineage>
        <taxon>Bacteria</taxon>
        <taxon>Pseudomonadati</taxon>
        <taxon>Pseudomonadota</taxon>
        <taxon>Gammaproteobacteria</taxon>
        <taxon>Oceanospirillales</taxon>
        <taxon>Oceanospirillaceae</taxon>
        <taxon>Neptuniibacter</taxon>
    </lineage>
</organism>
<dbReference type="CDD" id="cd00267">
    <property type="entry name" value="ABC_ATPase"/>
    <property type="match status" value="1"/>
</dbReference>
<dbReference type="InterPro" id="IPR034139">
    <property type="entry name" value="TOPRIM_OLD"/>
</dbReference>
<dbReference type="Pfam" id="PF20469">
    <property type="entry name" value="OLD-like_TOPRIM"/>
    <property type="match status" value="1"/>
</dbReference>
<feature type="domain" description="OLD protein-like TOPRIM" evidence="2">
    <location>
        <begin position="387"/>
        <end position="453"/>
    </location>
</feature>
<keyword evidence="4" id="KW-1185">Reference proteome</keyword>
<comment type="caution">
    <text evidence="3">The sequence shown here is derived from an EMBL/GenBank/DDBJ whole genome shotgun (WGS) entry which is preliminary data.</text>
</comment>
<dbReference type="PANTHER" id="PTHR32182">
    <property type="entry name" value="DNA REPLICATION AND REPAIR PROTEIN RECF"/>
    <property type="match status" value="1"/>
</dbReference>
<evidence type="ECO:0000259" key="2">
    <source>
        <dbReference type="Pfam" id="PF20469"/>
    </source>
</evidence>
<dbReference type="InterPro" id="IPR003959">
    <property type="entry name" value="ATPase_AAA_core"/>
</dbReference>
<feature type="domain" description="ATPase AAA-type core" evidence="1">
    <location>
        <begin position="28"/>
        <end position="331"/>
    </location>
</feature>
<gene>
    <name evidence="3" type="ORF">WNY58_04740</name>
</gene>
<sequence length="586" mass="64356">MSHKISSVEIKNYKSIINAELKLSSFTPLVGYNNAGKSNCLSAIQWILKKSSLSDKDFFDASQPVEVIATINGVSQTLLDLMPARQKSSIENYVQNETLKIRRVQETPNAKAAEIKISVWDDSSNDWTVNPTGLDNALSVLLPEPIRIGAMENAAEDASKAKTSTTIGKLLGEFLAPVKTAHEADLNQHLNEVGRRISSDGDMRFSELSTIDQNVNSKVNDLFPGMSVKLHFDTPKIDDLIKAGTLKVFEGAGNGRDFSSYGHGAQRSIQMALVQYLAEIKRSNNSSHSTTLLLIDEPELYLHPFAIEQIREALVALSLSGYQVLISTHSAQMITPELAEHTLLIRKSDVLGTHSRLRLADAIQSVVPNSTHQMEQLFNLAHSSQLLFAENVVLTEGKTELRLLPFLFKSIANLTMGQEKHALVAQSGVNDTKKSLEILTAMDLPSKAICDLDYCFTGAVRDGFLLSTDQDLLNLKALLPNLVQSHGVTLNGNGLPKNNNTITAAGAFEVLANDQAAIPLIESLHTKMKAQNIWVWKKGAIEAHIGTPNKTESAWAQFKRDVMTNGLSQTCSDHQSLLDLVEWLRN</sequence>
<proteinExistence type="predicted"/>
<dbReference type="InterPro" id="IPR027417">
    <property type="entry name" value="P-loop_NTPase"/>
</dbReference>
<reference evidence="3 4" key="1">
    <citation type="submission" date="2024-03" db="EMBL/GenBank/DDBJ databases">
        <title>Community enrichment and isolation of bacterial strains for fucoidan degradation.</title>
        <authorList>
            <person name="Sichert A."/>
        </authorList>
    </citation>
    <scope>NUCLEOTIDE SEQUENCE [LARGE SCALE GENOMIC DNA]</scope>
    <source>
        <strain evidence="3 4">AS76</strain>
    </source>
</reference>
<evidence type="ECO:0000313" key="3">
    <source>
        <dbReference type="EMBL" id="MEM5535695.1"/>
    </source>
</evidence>
<accession>A0ABU9TPP4</accession>
<dbReference type="EMBL" id="JBBMRA010000003">
    <property type="protein sequence ID" value="MEM5535695.1"/>
    <property type="molecule type" value="Genomic_DNA"/>
</dbReference>
<name>A0ABU9TPP4_9GAMM</name>
<dbReference type="Gene3D" id="3.40.50.300">
    <property type="entry name" value="P-loop containing nucleotide triphosphate hydrolases"/>
    <property type="match status" value="1"/>
</dbReference>
<dbReference type="RefSeq" id="WP_342853879.1">
    <property type="nucleotide sequence ID" value="NZ_JBBMRA010000003.1"/>
</dbReference>
<evidence type="ECO:0000313" key="4">
    <source>
        <dbReference type="Proteomes" id="UP001449225"/>
    </source>
</evidence>
<dbReference type="Proteomes" id="UP001449225">
    <property type="component" value="Unassembled WGS sequence"/>
</dbReference>
<protein>
    <submittedName>
        <fullName evidence="3">AAA family ATPase</fullName>
    </submittedName>
</protein>
<dbReference type="Pfam" id="PF13304">
    <property type="entry name" value="AAA_21"/>
    <property type="match status" value="1"/>
</dbReference>
<dbReference type="PANTHER" id="PTHR32182:SF22">
    <property type="entry name" value="ATP-DEPENDENT ENDONUCLEASE, OLD FAMILY-RELATED"/>
    <property type="match status" value="1"/>
</dbReference>
<evidence type="ECO:0000259" key="1">
    <source>
        <dbReference type="Pfam" id="PF13304"/>
    </source>
</evidence>